<evidence type="ECO:0000256" key="1">
    <source>
        <dbReference type="SAM" id="Phobius"/>
    </source>
</evidence>
<comment type="caution">
    <text evidence="2">The sequence shown here is derived from an EMBL/GenBank/DDBJ whole genome shotgun (WGS) entry which is preliminary data.</text>
</comment>
<keyword evidence="1" id="KW-0812">Transmembrane</keyword>
<proteinExistence type="predicted"/>
<feature type="transmembrane region" description="Helical" evidence="1">
    <location>
        <begin position="43"/>
        <end position="62"/>
    </location>
</feature>
<gene>
    <name evidence="2" type="ORF">G5B46_07760</name>
</gene>
<feature type="transmembrane region" description="Helical" evidence="1">
    <location>
        <begin position="16"/>
        <end position="34"/>
    </location>
</feature>
<keyword evidence="1" id="KW-1133">Transmembrane helix</keyword>
<feature type="transmembrane region" description="Helical" evidence="1">
    <location>
        <begin position="68"/>
        <end position="88"/>
    </location>
</feature>
<name>A0A6G4QX35_9CAUL</name>
<dbReference type="RefSeq" id="WP_165257443.1">
    <property type="nucleotide sequence ID" value="NZ_JAAKGT010000002.1"/>
</dbReference>
<sequence length="107" mass="12477">MTETMEDVVRLLSCRWSGMLAFFALTWAFGWLMARERQTHRPILRSGLLAVLLFAYALWGWLQEPIFLGNHLLAGAGPLAWFLILRFLPKDGPRDLSRRRSMAFRRL</sequence>
<evidence type="ECO:0000313" key="2">
    <source>
        <dbReference type="EMBL" id="NGM49498.1"/>
    </source>
</evidence>
<reference evidence="2" key="1">
    <citation type="submission" date="2020-02" db="EMBL/GenBank/DDBJ databases">
        <authorList>
            <person name="Gao J."/>
            <person name="Sun J."/>
        </authorList>
    </citation>
    <scope>NUCLEOTIDE SEQUENCE</scope>
    <source>
        <strain evidence="2">602-2</strain>
    </source>
</reference>
<dbReference type="AlphaFoldDB" id="A0A6G4QX35"/>
<dbReference type="EMBL" id="JAAKGT010000002">
    <property type="protein sequence ID" value="NGM49498.1"/>
    <property type="molecule type" value="Genomic_DNA"/>
</dbReference>
<keyword evidence="1" id="KW-0472">Membrane</keyword>
<organism evidence="2">
    <name type="scientific">Caulobacter sp. 602-2</name>
    <dbReference type="NCBI Taxonomy" id="2710887"/>
    <lineage>
        <taxon>Bacteria</taxon>
        <taxon>Pseudomonadati</taxon>
        <taxon>Pseudomonadota</taxon>
        <taxon>Alphaproteobacteria</taxon>
        <taxon>Caulobacterales</taxon>
        <taxon>Caulobacteraceae</taxon>
        <taxon>Caulobacter</taxon>
    </lineage>
</organism>
<accession>A0A6G4QX35</accession>
<protein>
    <submittedName>
        <fullName evidence="2">Uncharacterized protein</fullName>
    </submittedName>
</protein>